<evidence type="ECO:0000256" key="2">
    <source>
        <dbReference type="ARBA" id="ARBA00023295"/>
    </source>
</evidence>
<keyword evidence="4" id="KW-1185">Reference proteome</keyword>
<evidence type="ECO:0000313" key="4">
    <source>
        <dbReference type="Proteomes" id="UP000003598"/>
    </source>
</evidence>
<dbReference type="InterPro" id="IPR013785">
    <property type="entry name" value="Aldolase_TIM"/>
</dbReference>
<dbReference type="SUPFAM" id="SSF51011">
    <property type="entry name" value="Glycosyl hydrolase domain"/>
    <property type="match status" value="1"/>
</dbReference>
<dbReference type="OrthoDB" id="1031955at2"/>
<dbReference type="eggNOG" id="COG3345">
    <property type="taxonomic scope" value="Bacteria"/>
</dbReference>
<keyword evidence="1" id="KW-0378">Hydrolase</keyword>
<dbReference type="SUPFAM" id="SSF51445">
    <property type="entry name" value="(Trans)glycosidases"/>
    <property type="match status" value="1"/>
</dbReference>
<dbReference type="EMBL" id="AFFY01000015">
    <property type="protein sequence ID" value="EHH01226.1"/>
    <property type="molecule type" value="Genomic_DNA"/>
</dbReference>
<dbReference type="Gene3D" id="2.60.40.1180">
    <property type="entry name" value="Golgi alpha-mannosidase II"/>
    <property type="match status" value="1"/>
</dbReference>
<dbReference type="Gene3D" id="3.20.20.70">
    <property type="entry name" value="Aldolase class I"/>
    <property type="match status" value="1"/>
</dbReference>
<dbReference type="HOGENOM" id="CLU_015704_0_0_10"/>
<protein>
    <recommendedName>
        <fullName evidence="5">Alpha-galactosidase</fullName>
    </recommendedName>
</protein>
<dbReference type="GO" id="GO:0016798">
    <property type="term" value="F:hydrolase activity, acting on glycosyl bonds"/>
    <property type="evidence" value="ECO:0007669"/>
    <property type="project" value="UniProtKB-KW"/>
</dbReference>
<organism evidence="3 4">
    <name type="scientific">Paraprevotella clara YIT 11840</name>
    <dbReference type="NCBI Taxonomy" id="762968"/>
    <lineage>
        <taxon>Bacteria</taxon>
        <taxon>Pseudomonadati</taxon>
        <taxon>Bacteroidota</taxon>
        <taxon>Bacteroidia</taxon>
        <taxon>Bacteroidales</taxon>
        <taxon>Prevotellaceae</taxon>
        <taxon>Paraprevotella</taxon>
    </lineage>
</organism>
<keyword evidence="2" id="KW-0326">Glycosidase</keyword>
<gene>
    <name evidence="3" type="ORF">HMPREF9441_00889</name>
</gene>
<dbReference type="Proteomes" id="UP000003598">
    <property type="component" value="Unassembled WGS sequence"/>
</dbReference>
<dbReference type="AlphaFoldDB" id="G5SNG0"/>
<dbReference type="InterPro" id="IPR013780">
    <property type="entry name" value="Glyco_hydro_b"/>
</dbReference>
<reference evidence="3 4" key="1">
    <citation type="submission" date="2011-03" db="EMBL/GenBank/DDBJ databases">
        <authorList>
            <person name="Weinstock G."/>
            <person name="Sodergren E."/>
            <person name="Clifton S."/>
            <person name="Fulton L."/>
            <person name="Fulton B."/>
            <person name="Courtney L."/>
            <person name="Fronick C."/>
            <person name="Harrison M."/>
            <person name="Strong C."/>
            <person name="Farmer C."/>
            <person name="Delahaunty K."/>
            <person name="Markovic C."/>
            <person name="Hall O."/>
            <person name="Minx P."/>
            <person name="Tomlinson C."/>
            <person name="Mitreva M."/>
            <person name="Hou S."/>
            <person name="Chen J."/>
            <person name="Wollam A."/>
            <person name="Pepin K.H."/>
            <person name="Johnson M."/>
            <person name="Bhonagiri V."/>
            <person name="Zhang X."/>
            <person name="Suruliraj S."/>
            <person name="Warren W."/>
            <person name="Chinwalla A."/>
            <person name="Mardis E.R."/>
            <person name="Wilson R.K."/>
        </authorList>
    </citation>
    <scope>NUCLEOTIDE SEQUENCE [LARGE SCALE GENOMIC DNA]</scope>
    <source>
        <strain evidence="3 4">YIT 11840</strain>
    </source>
</reference>
<dbReference type="InterPro" id="IPR017853">
    <property type="entry name" value="GH"/>
</dbReference>
<evidence type="ECO:0008006" key="5">
    <source>
        <dbReference type="Google" id="ProtNLM"/>
    </source>
</evidence>
<dbReference type="STRING" id="762968.HMPREF9441_00889"/>
<proteinExistence type="predicted"/>
<dbReference type="PATRIC" id="fig|762968.3.peg.792"/>
<evidence type="ECO:0000256" key="1">
    <source>
        <dbReference type="ARBA" id="ARBA00022801"/>
    </source>
</evidence>
<comment type="caution">
    <text evidence="3">The sequence shown here is derived from an EMBL/GenBank/DDBJ whole genome shotgun (WGS) entry which is preliminary data.</text>
</comment>
<accession>G5SNG0</accession>
<evidence type="ECO:0000313" key="3">
    <source>
        <dbReference type="EMBL" id="EHH01226.1"/>
    </source>
</evidence>
<sequence>MLGKLTLKRIAMKIDWIRISKKMFILSLWTVPMAVQADDIVVTDGMWKVTYMEGEKAFRINALNEEGAARKCVVNHSASAARYDNTEGEAREVTTASFAEVSYDEAAVDDEFGTGKCYTFTFSLPENGDGVTMKQRFYIYPGQDYMLTDLSLEGDAAIRSNYLAPISVGTAYTLYMSNDGNRMLKVPFDNDGFGRYGKYKMSGEVTSYEVSVLYEGSSREGLVLGSVDHNLWKSAITANLSNNGAVNELHVYSGASTSETRDVIPHGKVNGPVITSARMLIGYFDDWRTGMETFADANNLVAPRTESWTLGTPFGWQSWGVLAEKNSYATDVEISDYYHEVLVPGGFCNNQGNIVFSLDAGDGMSNTEHLNFINQCKEKNQVVGCYSTPFSMWSGENPNWDDVLGQAADGTKWTRWDVVLKADGKPIWYDGAYCMDPTHPYTKSAMANFLRTQATYGFKYVKMDFVNCGIVQADSYYNPEVTTAVAAYNEGMDYIRRQMDKYAMFAAFSIAPLFPYQYANSRRVACDTWGAIGHSEYCMNAISGGWWTDRLFQYNDPDHLVLIGTGDQLNNTIGENRARFTTGAVTGMLLVADNFSLNDRSGRGWAERSREVAQTVMMNKDINEMADMGRSFKPVYGCKEYNGNYDGAENFFMFDNDKYLYVAAFNYQENELSGSIPLDLLDISSDAFSEVRELWTNELVKVDGSLPYSVPEKDVRVYRFKKTGGSGVKDMEDEAMARTKVVPLGGKRLMVYSGKDMNRIEVYDMQGRLNGTRDLSGRTQVELDLPHFNGMALVRIHYADGTKEVCKTLVY</sequence>
<name>G5SNG0_9BACT</name>